<feature type="coiled-coil region" evidence="1">
    <location>
        <begin position="48"/>
        <end position="75"/>
    </location>
</feature>
<protein>
    <submittedName>
        <fullName evidence="2">Uncharacterized protein</fullName>
    </submittedName>
</protein>
<comment type="caution">
    <text evidence="2">The sequence shown here is derived from an EMBL/GenBank/DDBJ whole genome shotgun (WGS) entry which is preliminary data.</text>
</comment>
<dbReference type="AlphaFoldDB" id="A0AAU9JF10"/>
<evidence type="ECO:0000313" key="2">
    <source>
        <dbReference type="EMBL" id="CAG9323742.1"/>
    </source>
</evidence>
<organism evidence="2 3">
    <name type="scientific">Blepharisma stoltei</name>
    <dbReference type="NCBI Taxonomy" id="1481888"/>
    <lineage>
        <taxon>Eukaryota</taxon>
        <taxon>Sar</taxon>
        <taxon>Alveolata</taxon>
        <taxon>Ciliophora</taxon>
        <taxon>Postciliodesmatophora</taxon>
        <taxon>Heterotrichea</taxon>
        <taxon>Heterotrichida</taxon>
        <taxon>Blepharismidae</taxon>
        <taxon>Blepharisma</taxon>
    </lineage>
</organism>
<evidence type="ECO:0000256" key="1">
    <source>
        <dbReference type="SAM" id="Coils"/>
    </source>
</evidence>
<sequence length="315" mass="36854">MVTNAAMNQTLPKLDKARSTKNNANYIKDIYTSLEKRNLKNPLFEVQNKSLEQLCTNAKKEWEEEKSQIANFKRQKKSFSQIITPNVAICKLNREMDNMTPQQLKSFDVNEKFKTPIINYKNSMIRYNTSESNLLPKAFLTLSFIPQFEATFNRPKLKKHKEIINCTSFPEPIKPIYHLQRSDSYLANLKIKKEKNYSNLGQSQSLNTSADDIEEKQNPYVPYSFSRPNTKLLRKKYDNFSRKNTKIAESSFLLEESDNSCEIDSKIEGWDNHNSTFDIGSDFKMSKLPPHRMAIENNIFSKIRRKRKRLKQLIA</sequence>
<proteinExistence type="predicted"/>
<gene>
    <name evidence="2" type="ORF">BSTOLATCC_MIC34781</name>
</gene>
<dbReference type="Proteomes" id="UP001162131">
    <property type="component" value="Unassembled WGS sequence"/>
</dbReference>
<accession>A0AAU9JF10</accession>
<keyword evidence="1" id="KW-0175">Coiled coil</keyword>
<reference evidence="2" key="1">
    <citation type="submission" date="2021-09" db="EMBL/GenBank/DDBJ databases">
        <authorList>
            <consortium name="AG Swart"/>
            <person name="Singh M."/>
            <person name="Singh A."/>
            <person name="Seah K."/>
            <person name="Emmerich C."/>
        </authorList>
    </citation>
    <scope>NUCLEOTIDE SEQUENCE</scope>
    <source>
        <strain evidence="2">ATCC30299</strain>
    </source>
</reference>
<name>A0AAU9JF10_9CILI</name>
<keyword evidence="3" id="KW-1185">Reference proteome</keyword>
<evidence type="ECO:0000313" key="3">
    <source>
        <dbReference type="Proteomes" id="UP001162131"/>
    </source>
</evidence>
<dbReference type="EMBL" id="CAJZBQ010000035">
    <property type="protein sequence ID" value="CAG9323742.1"/>
    <property type="molecule type" value="Genomic_DNA"/>
</dbReference>